<reference evidence="4" key="1">
    <citation type="submission" date="2012-12" db="EMBL/GenBank/DDBJ databases">
        <authorList>
            <person name="Hellsten U."/>
            <person name="Grimwood J."/>
            <person name="Chapman J.A."/>
            <person name="Shapiro H."/>
            <person name="Aerts A."/>
            <person name="Otillar R.P."/>
            <person name="Terry A.Y."/>
            <person name="Boore J.L."/>
            <person name="Simakov O."/>
            <person name="Marletaz F."/>
            <person name="Cho S.-J."/>
            <person name="Edsinger-Gonzales E."/>
            <person name="Havlak P."/>
            <person name="Kuo D.-H."/>
            <person name="Larsson T."/>
            <person name="Lv J."/>
            <person name="Arendt D."/>
            <person name="Savage R."/>
            <person name="Osoegawa K."/>
            <person name="de Jong P."/>
            <person name="Lindberg D.R."/>
            <person name="Seaver E.C."/>
            <person name="Weisblat D.A."/>
            <person name="Putnam N.H."/>
            <person name="Grigoriev I.V."/>
            <person name="Rokhsar D.S."/>
        </authorList>
    </citation>
    <scope>NUCLEOTIDE SEQUENCE</scope>
    <source>
        <strain evidence="4">I ESC-2004</strain>
    </source>
</reference>
<gene>
    <name evidence="2" type="ORF">CAPTEDRAFT_190516</name>
</gene>
<reference evidence="3" key="3">
    <citation type="submission" date="2015-06" db="UniProtKB">
        <authorList>
            <consortium name="EnsemblMetazoa"/>
        </authorList>
    </citation>
    <scope>IDENTIFICATION</scope>
</reference>
<reference evidence="2 4" key="2">
    <citation type="journal article" date="2013" name="Nature">
        <title>Insights into bilaterian evolution from three spiralian genomes.</title>
        <authorList>
            <person name="Simakov O."/>
            <person name="Marletaz F."/>
            <person name="Cho S.J."/>
            <person name="Edsinger-Gonzales E."/>
            <person name="Havlak P."/>
            <person name="Hellsten U."/>
            <person name="Kuo D.H."/>
            <person name="Larsson T."/>
            <person name="Lv J."/>
            <person name="Arendt D."/>
            <person name="Savage R."/>
            <person name="Osoegawa K."/>
            <person name="de Jong P."/>
            <person name="Grimwood J."/>
            <person name="Chapman J.A."/>
            <person name="Shapiro H."/>
            <person name="Aerts A."/>
            <person name="Otillar R.P."/>
            <person name="Terry A.Y."/>
            <person name="Boore J.L."/>
            <person name="Grigoriev I.V."/>
            <person name="Lindberg D.R."/>
            <person name="Seaver E.C."/>
            <person name="Weisblat D.A."/>
            <person name="Putnam N.H."/>
            <person name="Rokhsar D.S."/>
        </authorList>
    </citation>
    <scope>NUCLEOTIDE SEQUENCE</scope>
    <source>
        <strain evidence="2 4">I ESC-2004</strain>
    </source>
</reference>
<keyword evidence="1" id="KW-0812">Transmembrane</keyword>
<accession>R7TN64</accession>
<feature type="transmembrane region" description="Helical" evidence="1">
    <location>
        <begin position="42"/>
        <end position="62"/>
    </location>
</feature>
<evidence type="ECO:0000313" key="4">
    <source>
        <dbReference type="Proteomes" id="UP000014760"/>
    </source>
</evidence>
<dbReference type="EnsemblMetazoa" id="CapteT190516">
    <property type="protein sequence ID" value="CapteP190516"/>
    <property type="gene ID" value="CapteG190516"/>
</dbReference>
<evidence type="ECO:0000256" key="1">
    <source>
        <dbReference type="SAM" id="Phobius"/>
    </source>
</evidence>
<evidence type="ECO:0000313" key="3">
    <source>
        <dbReference type="EnsemblMetazoa" id="CapteP190516"/>
    </source>
</evidence>
<evidence type="ECO:0000313" key="2">
    <source>
        <dbReference type="EMBL" id="ELT92996.1"/>
    </source>
</evidence>
<keyword evidence="1" id="KW-0472">Membrane</keyword>
<proteinExistence type="predicted"/>
<dbReference type="Proteomes" id="UP000014760">
    <property type="component" value="Unassembled WGS sequence"/>
</dbReference>
<dbReference type="AlphaFoldDB" id="R7TN64"/>
<protein>
    <submittedName>
        <fullName evidence="2 3">Uncharacterized protein</fullName>
    </submittedName>
</protein>
<sequence length="238" mass="26328">MTTAKEPPPAHAPQNPEDGICCCPHSALPYIALTVHYIPRTLVILGSTLLFVGVIIVAIAFSEEADSKRSIGPALSGVGGALLIGGLLWLYWRHYTKMRYEDRGVYIPPRTTTPSVMTAPKQSNVYVVNTPKDPVIKGNQFTKNHPTPEVTQQIQVAVTVEHAHAVSPDVTFGTPNIAYEYSESEDSDVRYSFINTLAFLHPFGSRVTLIFIQMHGYPTYITEYHAGIIHSVECYRTI</sequence>
<name>R7TN64_CAPTE</name>
<feature type="transmembrane region" description="Helical" evidence="1">
    <location>
        <begin position="74"/>
        <end position="92"/>
    </location>
</feature>
<keyword evidence="4" id="KW-1185">Reference proteome</keyword>
<keyword evidence="1" id="KW-1133">Transmembrane helix</keyword>
<organism evidence="2">
    <name type="scientific">Capitella teleta</name>
    <name type="common">Polychaete worm</name>
    <dbReference type="NCBI Taxonomy" id="283909"/>
    <lineage>
        <taxon>Eukaryota</taxon>
        <taxon>Metazoa</taxon>
        <taxon>Spiralia</taxon>
        <taxon>Lophotrochozoa</taxon>
        <taxon>Annelida</taxon>
        <taxon>Polychaeta</taxon>
        <taxon>Sedentaria</taxon>
        <taxon>Scolecida</taxon>
        <taxon>Capitellidae</taxon>
        <taxon>Capitella</taxon>
    </lineage>
</organism>
<dbReference type="EMBL" id="AMQN01002729">
    <property type="status" value="NOT_ANNOTATED_CDS"/>
    <property type="molecule type" value="Genomic_DNA"/>
</dbReference>
<dbReference type="EMBL" id="KB309928">
    <property type="protein sequence ID" value="ELT92996.1"/>
    <property type="molecule type" value="Genomic_DNA"/>
</dbReference>
<dbReference type="HOGENOM" id="CLU_1166803_0_0_1"/>